<dbReference type="InterPro" id="IPR020103">
    <property type="entry name" value="PsdUridine_synth_cat_dom_sf"/>
</dbReference>
<evidence type="ECO:0000256" key="2">
    <source>
        <dbReference type="ARBA" id="ARBA00022694"/>
    </source>
</evidence>
<comment type="function">
    <text evidence="4">Formation of pseudouridine at positions 38, 39 and 40 in the anticodon stem and loop of transfer RNAs.</text>
</comment>
<feature type="active site" description="Nucleophile" evidence="4 5">
    <location>
        <position position="58"/>
    </location>
</feature>
<dbReference type="GO" id="GO:0003723">
    <property type="term" value="F:RNA binding"/>
    <property type="evidence" value="ECO:0007669"/>
    <property type="project" value="InterPro"/>
</dbReference>
<protein>
    <recommendedName>
        <fullName evidence="4">tRNA pseudouridine synthase A</fullName>
        <ecNumber evidence="4">5.4.99.12</ecNumber>
    </recommendedName>
    <alternativeName>
        <fullName evidence="4">tRNA pseudouridine(38-40) synthase</fullName>
    </alternativeName>
    <alternativeName>
        <fullName evidence="4">tRNA pseudouridylate synthase I</fullName>
    </alternativeName>
    <alternativeName>
        <fullName evidence="4">tRNA-uridine isomerase I</fullName>
    </alternativeName>
</protein>
<proteinExistence type="inferred from homology"/>
<reference evidence="9 10" key="1">
    <citation type="submission" date="2019-07" db="EMBL/GenBank/DDBJ databases">
        <title>Allobacillus sp. nov. SKP isolated from shrimp paste of Euphausiacea.</title>
        <authorList>
            <person name="Kanchanasin P."/>
            <person name="Tanasupawat S."/>
            <person name="Shi W."/>
            <person name="Wu L."/>
            <person name="Ma J."/>
        </authorList>
    </citation>
    <scope>NUCLEOTIDE SEQUENCE [LARGE SCALE GENOMIC DNA]</scope>
    <source>
        <strain evidence="9 10">SKP4-8</strain>
    </source>
</reference>
<dbReference type="GO" id="GO:0031119">
    <property type="term" value="P:tRNA pseudouridine synthesis"/>
    <property type="evidence" value="ECO:0007669"/>
    <property type="project" value="UniProtKB-UniRule"/>
</dbReference>
<sequence>MVRSQTMQRLKVQLAYDGTLFSGFQVQVNARTVQEEIEKSLMKIHQQAIRIYASGRTDSGVHARAQVMHFDSPLDLTESNWQRALQTTLPNDISIEKVEKVPQDFHARKDALDKTYRYIIRFSDDYDVFNRNYEWHVRQRLDIKEMREAASQIQGTHDFTAFSASKTNVKGDKTRTIHNIELHESDEHVVVEVTGDGFLTHMVRIIVGTLVDIGSKRKNLQCIQEAFETNDRRVLGQTAPPQGLFLWKVNY</sequence>
<keyword evidence="3 4" id="KW-0413">Isomerase</keyword>
<dbReference type="Gene3D" id="3.30.70.660">
    <property type="entry name" value="Pseudouridine synthase I, catalytic domain, C-terminal subdomain"/>
    <property type="match status" value="1"/>
</dbReference>
<comment type="caution">
    <text evidence="4">Lacks conserved residue(s) required for the propagation of feature annotation.</text>
</comment>
<dbReference type="SUPFAM" id="SSF55120">
    <property type="entry name" value="Pseudouridine synthase"/>
    <property type="match status" value="1"/>
</dbReference>
<dbReference type="OrthoDB" id="9811823at2"/>
<gene>
    <name evidence="4 9" type="primary">truA</name>
    <name evidence="9" type="ORF">FPQ13_07775</name>
</gene>
<dbReference type="AlphaFoldDB" id="A0A556PLF5"/>
<feature type="binding site" evidence="4 6">
    <location>
        <position position="116"/>
    </location>
    <ligand>
        <name>substrate</name>
    </ligand>
</feature>
<dbReference type="NCBIfam" id="TIGR00071">
    <property type="entry name" value="hisT_truA"/>
    <property type="match status" value="1"/>
</dbReference>
<dbReference type="FunFam" id="3.30.70.580:FF:000001">
    <property type="entry name" value="tRNA pseudouridine synthase A"/>
    <property type="match status" value="1"/>
</dbReference>
<accession>A0A556PLF5</accession>
<dbReference type="InterPro" id="IPR001406">
    <property type="entry name" value="PsdUridine_synth_TruA"/>
</dbReference>
<dbReference type="InterPro" id="IPR020095">
    <property type="entry name" value="PsdUridine_synth_TruA_C"/>
</dbReference>
<dbReference type="GO" id="GO:0160147">
    <property type="term" value="F:tRNA pseudouridine(38-40) synthase activity"/>
    <property type="evidence" value="ECO:0007669"/>
    <property type="project" value="UniProtKB-EC"/>
</dbReference>
<feature type="domain" description="Pseudouridine synthase I TruA alpha/beta" evidence="8">
    <location>
        <begin position="15"/>
        <end position="108"/>
    </location>
</feature>
<evidence type="ECO:0000256" key="5">
    <source>
        <dbReference type="PIRSR" id="PIRSR001430-1"/>
    </source>
</evidence>
<evidence type="ECO:0000313" key="10">
    <source>
        <dbReference type="Proteomes" id="UP000316425"/>
    </source>
</evidence>
<comment type="similarity">
    <text evidence="1 4 7">Belongs to the tRNA pseudouridine synthase TruA family.</text>
</comment>
<comment type="catalytic activity">
    <reaction evidence="4 7">
        <text>uridine(38/39/40) in tRNA = pseudouridine(38/39/40) in tRNA</text>
        <dbReference type="Rhea" id="RHEA:22376"/>
        <dbReference type="Rhea" id="RHEA-COMP:10085"/>
        <dbReference type="Rhea" id="RHEA-COMP:10087"/>
        <dbReference type="ChEBI" id="CHEBI:65314"/>
        <dbReference type="ChEBI" id="CHEBI:65315"/>
        <dbReference type="EC" id="5.4.99.12"/>
    </reaction>
</comment>
<keyword evidence="2 4" id="KW-0819">tRNA processing</keyword>
<evidence type="ECO:0000313" key="9">
    <source>
        <dbReference type="EMBL" id="TSJ65221.1"/>
    </source>
</evidence>
<feature type="domain" description="Pseudouridine synthase I TruA alpha/beta" evidence="8">
    <location>
        <begin position="149"/>
        <end position="251"/>
    </location>
</feature>
<keyword evidence="10" id="KW-1185">Reference proteome</keyword>
<dbReference type="Proteomes" id="UP000316425">
    <property type="component" value="Unassembled WGS sequence"/>
</dbReference>
<dbReference type="PIRSF" id="PIRSF001430">
    <property type="entry name" value="tRNA_psdUrid_synth"/>
    <property type="match status" value="1"/>
</dbReference>
<dbReference type="HAMAP" id="MF_00171">
    <property type="entry name" value="TruA"/>
    <property type="match status" value="1"/>
</dbReference>
<comment type="caution">
    <text evidence="9">The sequence shown here is derived from an EMBL/GenBank/DDBJ whole genome shotgun (WGS) entry which is preliminary data.</text>
</comment>
<evidence type="ECO:0000256" key="1">
    <source>
        <dbReference type="ARBA" id="ARBA00009375"/>
    </source>
</evidence>
<dbReference type="Pfam" id="PF01416">
    <property type="entry name" value="PseudoU_synth_1"/>
    <property type="match status" value="2"/>
</dbReference>
<dbReference type="CDD" id="cd02570">
    <property type="entry name" value="PseudoU_synth_EcTruA"/>
    <property type="match status" value="1"/>
</dbReference>
<dbReference type="EC" id="5.4.99.12" evidence="4"/>
<dbReference type="PANTHER" id="PTHR11142">
    <property type="entry name" value="PSEUDOURIDYLATE SYNTHASE"/>
    <property type="match status" value="1"/>
</dbReference>
<evidence type="ECO:0000259" key="8">
    <source>
        <dbReference type="Pfam" id="PF01416"/>
    </source>
</evidence>
<organism evidence="9 10">
    <name type="scientific">Allobacillus salarius</name>
    <dbReference type="NCBI Taxonomy" id="1955272"/>
    <lineage>
        <taxon>Bacteria</taxon>
        <taxon>Bacillati</taxon>
        <taxon>Bacillota</taxon>
        <taxon>Bacilli</taxon>
        <taxon>Bacillales</taxon>
        <taxon>Bacillaceae</taxon>
        <taxon>Allobacillus</taxon>
    </lineage>
</organism>
<dbReference type="InterPro" id="IPR020094">
    <property type="entry name" value="TruA/RsuA/RluB/E/F_N"/>
</dbReference>
<dbReference type="Gene3D" id="3.30.70.580">
    <property type="entry name" value="Pseudouridine synthase I, catalytic domain, N-terminal subdomain"/>
    <property type="match status" value="1"/>
</dbReference>
<name>A0A556PLF5_9BACI</name>
<comment type="subunit">
    <text evidence="4">Homodimer.</text>
</comment>
<evidence type="ECO:0000256" key="4">
    <source>
        <dbReference type="HAMAP-Rule" id="MF_00171"/>
    </source>
</evidence>
<dbReference type="EMBL" id="VMHE01000011">
    <property type="protein sequence ID" value="TSJ65221.1"/>
    <property type="molecule type" value="Genomic_DNA"/>
</dbReference>
<dbReference type="InterPro" id="IPR020097">
    <property type="entry name" value="PsdUridine_synth_TruA_a/b_dom"/>
</dbReference>
<dbReference type="PANTHER" id="PTHR11142:SF0">
    <property type="entry name" value="TRNA PSEUDOURIDINE SYNTHASE-LIKE 1"/>
    <property type="match status" value="1"/>
</dbReference>
<evidence type="ECO:0000256" key="3">
    <source>
        <dbReference type="ARBA" id="ARBA00023235"/>
    </source>
</evidence>
<evidence type="ECO:0000256" key="7">
    <source>
        <dbReference type="RuleBase" id="RU003792"/>
    </source>
</evidence>
<evidence type="ECO:0000256" key="6">
    <source>
        <dbReference type="PIRSR" id="PIRSR001430-2"/>
    </source>
</evidence>